<gene>
    <name evidence="1" type="primary">casA</name>
    <name evidence="1" type="ORF">HMPREF0381_0522</name>
</gene>
<dbReference type="eggNOG" id="COG1203">
    <property type="taxonomic scope" value="Bacteria"/>
</dbReference>
<dbReference type="Proteomes" id="UP000003434">
    <property type="component" value="Unassembled WGS sequence"/>
</dbReference>
<accession>E6LKN7</accession>
<organism evidence="1 2">
    <name type="scientific">Lachnoanaerobaculum saburreum DSM 3986</name>
    <dbReference type="NCBI Taxonomy" id="887325"/>
    <lineage>
        <taxon>Bacteria</taxon>
        <taxon>Bacillati</taxon>
        <taxon>Bacillota</taxon>
        <taxon>Clostridia</taxon>
        <taxon>Lachnospirales</taxon>
        <taxon>Lachnospiraceae</taxon>
        <taxon>Lachnoanaerobaculum</taxon>
    </lineage>
</organism>
<protein>
    <submittedName>
        <fullName evidence="1">CRISPR system CASCADE complex protein CasA</fullName>
    </submittedName>
</protein>
<proteinExistence type="predicted"/>
<dbReference type="Pfam" id="PF09481">
    <property type="entry name" value="CRISPR_Cse1"/>
    <property type="match status" value="1"/>
</dbReference>
<dbReference type="Gene3D" id="1.10.132.100">
    <property type="match status" value="1"/>
</dbReference>
<evidence type="ECO:0000313" key="1">
    <source>
        <dbReference type="EMBL" id="EFU77566.1"/>
    </source>
</evidence>
<dbReference type="HOGENOM" id="CLU_034285_0_0_9"/>
<name>E6LKN7_9FIRM</name>
<dbReference type="InterPro" id="IPR013381">
    <property type="entry name" value="CRISPR-assoc_prot_Cse1"/>
</dbReference>
<comment type="caution">
    <text evidence="1">The sequence shown here is derived from an EMBL/GenBank/DDBJ whole genome shotgun (WGS) entry which is preliminary data.</text>
</comment>
<evidence type="ECO:0000313" key="2">
    <source>
        <dbReference type="Proteomes" id="UP000003434"/>
    </source>
</evidence>
<dbReference type="RefSeq" id="WP_008750293.1">
    <property type="nucleotide sequence ID" value="NZ_GL622296.1"/>
</dbReference>
<sequence>MPRYNLLDEKWIMVADDKAVTKVSIKELFNNAGRYKEFAGDMKTQDFAIMRVMLAILHTVFSRFNAEGEAYEFFDVDSESFLQTTEIAEEDIEDYEEELYQTWIDIWKAKKFPDIVSEYLEKWRDKFFLYDDKFPFFQVTKEVIEKDAKGGGEFYGKNINRLVSESNNKQAYFSPRDDSYKEYMRDDESARWLITLQGYMGTADKKKVGNAKTYSKGWIYDLGGIYLVGSNLFETLMLNLTIVNNESNNLLKIQRPCWETDTIERNVEAYFYSGIDNISALYTAWSREIFIDPNHAESDKFVCSIAKLPEIEHSDNFLEPMTVWKYNKDGEYKDKYRPKKHDANQSMWRNFGLLTGVGETVRKPGVIEWLNKLDNISDSMKLELDKENITLSAVSMIDDGNATSWAPIDEISDTLTMKERVLADIGDGGWVDRINKTVTDTKSTIDNVLRIFLLGLFEIRNMDKSGIPKYIEQFYFRIDLSFRQWMESVDIGDDKDEKEIEWHNILKTAMKNYVDELVSNATLRDYKGIEGSGSVKNIATIYNSFLYRLNQKK</sequence>
<dbReference type="AlphaFoldDB" id="E6LKN7"/>
<dbReference type="EMBL" id="AEPW01000010">
    <property type="protein sequence ID" value="EFU77566.1"/>
    <property type="molecule type" value="Genomic_DNA"/>
</dbReference>
<reference evidence="1 2" key="1">
    <citation type="submission" date="2010-12" db="EMBL/GenBank/DDBJ databases">
        <authorList>
            <person name="Muzny D."/>
            <person name="Qin X."/>
            <person name="Deng J."/>
            <person name="Jiang H."/>
            <person name="Liu Y."/>
            <person name="Qu J."/>
            <person name="Song X.-Z."/>
            <person name="Zhang L."/>
            <person name="Thornton R."/>
            <person name="Coyle M."/>
            <person name="Francisco L."/>
            <person name="Jackson L."/>
            <person name="Javaid M."/>
            <person name="Korchina V."/>
            <person name="Kovar C."/>
            <person name="Mata R."/>
            <person name="Mathew T."/>
            <person name="Ngo R."/>
            <person name="Nguyen L."/>
            <person name="Nguyen N."/>
            <person name="Okwuonu G."/>
            <person name="Ongeri F."/>
            <person name="Pham C."/>
            <person name="Simmons D."/>
            <person name="Wilczek-Boney K."/>
            <person name="Hale W."/>
            <person name="Jakkamsetti A."/>
            <person name="Pham P."/>
            <person name="Ruth R."/>
            <person name="San Lucas F."/>
            <person name="Warren J."/>
            <person name="Zhang J."/>
            <person name="Zhao Z."/>
            <person name="Zhou C."/>
            <person name="Zhu D."/>
            <person name="Lee S."/>
            <person name="Bess C."/>
            <person name="Blankenburg K."/>
            <person name="Forbes L."/>
            <person name="Fu Q."/>
            <person name="Gubbala S."/>
            <person name="Hirani K."/>
            <person name="Jayaseelan J.C."/>
            <person name="Lara F."/>
            <person name="Munidasa M."/>
            <person name="Palculict T."/>
            <person name="Patil S."/>
            <person name="Pu L.-L."/>
            <person name="Saada N."/>
            <person name="Tang L."/>
            <person name="Weissenberger G."/>
            <person name="Zhu Y."/>
            <person name="Hemphill L."/>
            <person name="Shang Y."/>
            <person name="Youmans B."/>
            <person name="Ayvaz T."/>
            <person name="Ross M."/>
            <person name="Santibanez J."/>
            <person name="Aqrawi P."/>
            <person name="Gross S."/>
            <person name="Joshi V."/>
            <person name="Fowler G."/>
            <person name="Nazareth L."/>
            <person name="Reid J."/>
            <person name="Worley K."/>
            <person name="Petrosino J."/>
            <person name="Highlander S."/>
            <person name="Gibbs R."/>
        </authorList>
    </citation>
    <scope>NUCLEOTIDE SEQUENCE [LARGE SCALE GENOMIC DNA]</scope>
    <source>
        <strain evidence="1 2">DSM 3986</strain>
    </source>
</reference>